<dbReference type="InterPro" id="IPR013320">
    <property type="entry name" value="ConA-like_dom_sf"/>
</dbReference>
<evidence type="ECO:0000313" key="1">
    <source>
        <dbReference type="EMBL" id="GAA0322333.1"/>
    </source>
</evidence>
<protein>
    <submittedName>
        <fullName evidence="1">Uncharacterized protein</fullName>
    </submittedName>
</protein>
<accession>A0ABN0W117</accession>
<organism evidence="1 2">
    <name type="scientific">Actinoallomurus spadix</name>
    <dbReference type="NCBI Taxonomy" id="79912"/>
    <lineage>
        <taxon>Bacteria</taxon>
        <taxon>Bacillati</taxon>
        <taxon>Actinomycetota</taxon>
        <taxon>Actinomycetes</taxon>
        <taxon>Streptosporangiales</taxon>
        <taxon>Thermomonosporaceae</taxon>
        <taxon>Actinoallomurus</taxon>
    </lineage>
</organism>
<proteinExistence type="predicted"/>
<dbReference type="Proteomes" id="UP001501822">
    <property type="component" value="Unassembled WGS sequence"/>
</dbReference>
<sequence length="358" mass="38490">MRETYSIDAAGRRSAAQSDSGKVRVFGGGANGMKVVVPPAGFDPHAATDSQLRLYGFPPRPASGPARERWNRLYPHRHIDYVTPEMCSNTGVTAGPPPTSRAGGTALASAPLTSPRWSGGLAIRATGSPAFTSAFVQWNEPTFVAACPTASSYNIWSGLGGWNSNPSKWGLLQVGVDNLGGTGPNDDYVWWEALNQSKSQTLNEQVVTNMKVSAGNKVQAMTYYDPIGHTIAFQVYNLSTNKLVTLGPWSIIKDQNGIPVGTADDYYDGTYAETIAERSQVNGKNVNLRQPSSKYSQFLDAEIANDQDGDVVPGYQYPNWNQVNMTDDAGGNFLSVPANFPTSGSSSTAWKNTWKACS</sequence>
<dbReference type="SUPFAM" id="SSF49899">
    <property type="entry name" value="Concanavalin A-like lectins/glucanases"/>
    <property type="match status" value="1"/>
</dbReference>
<comment type="caution">
    <text evidence="1">The sequence shown here is derived from an EMBL/GenBank/DDBJ whole genome shotgun (WGS) entry which is preliminary data.</text>
</comment>
<gene>
    <name evidence="1" type="ORF">GCM10010151_10190</name>
</gene>
<name>A0ABN0W117_9ACTN</name>
<reference evidence="1 2" key="1">
    <citation type="journal article" date="2019" name="Int. J. Syst. Evol. Microbiol.">
        <title>The Global Catalogue of Microorganisms (GCM) 10K type strain sequencing project: providing services to taxonomists for standard genome sequencing and annotation.</title>
        <authorList>
            <consortium name="The Broad Institute Genomics Platform"/>
            <consortium name="The Broad Institute Genome Sequencing Center for Infectious Disease"/>
            <person name="Wu L."/>
            <person name="Ma J."/>
        </authorList>
    </citation>
    <scope>NUCLEOTIDE SEQUENCE [LARGE SCALE GENOMIC DNA]</scope>
    <source>
        <strain evidence="1 2">JCM 3146</strain>
    </source>
</reference>
<keyword evidence="2" id="KW-1185">Reference proteome</keyword>
<dbReference type="EMBL" id="BAAABM010000007">
    <property type="protein sequence ID" value="GAA0322333.1"/>
    <property type="molecule type" value="Genomic_DNA"/>
</dbReference>
<evidence type="ECO:0000313" key="2">
    <source>
        <dbReference type="Proteomes" id="UP001501822"/>
    </source>
</evidence>